<feature type="compositionally biased region" description="Polar residues" evidence="1">
    <location>
        <begin position="1176"/>
        <end position="1189"/>
    </location>
</feature>
<feature type="compositionally biased region" description="Polar residues" evidence="1">
    <location>
        <begin position="778"/>
        <end position="790"/>
    </location>
</feature>
<sequence>MAPSDDNTSNNGTKIVELEDEIEGGNVSTTDFYFDRIGEPVPIKPHDSNFDAESPPSQPLAVSEPHGLIFVAHSGGFCVARTEDVIASAKDIKDKGSGSSIQELSVVDVPIGKVHILAISAENSTLAASIDRNVHFFPLTSLLNKNKELRPSFSHSLDESSVVKDFKWRKKPEHSYVVLSNSGKLYHGVVDGPFKDVMDNVDAVEWSVNGEFVAVARKNVLSILSSRFVERLCMSLSFKSWIGDSDVNCSVKVDSIRWVRPDCIILGCFQHTADGKEENYIVQVIRSKDGKITDGSFEPVVVSFYDLFQSLSDDILPSGSGPHLFLSYLEQCELAITANRKNTDRHIVLLDWSPGDEINEVAVVDIERDKWLPRIGLQENDDDNLILGLCVYKVSLYEKVKIQLGVDEDRELSPYCILLCLTLEGKLVMFHVASVQGTSVPPEVISAHYDEEKGEGDANTVVPVECPLSKPSLGLDKPELEQVSSGFRIRDVNSKELMTQEDSEISSKSDPKPFDVSKSSVPPFVAASPVSINESNSKSWKVESQVNSVSFETDRHCTVPVTKLYQDADSQQIQPFRQQSTKLDQSSLAGPFNMFSDLSKTGSQECADLGPINSFVGRNPADTPGQSNQKNLQNSVGLRKESLGHIGSTSLQSASSQSWSSGKFIDPKESNARSSFLPSGSIQGNQTENSGLSFDAANVSGGLAVKPFRLKDSSGTSTSVNFSGGPVQGGAQRTSTGAGNIESLSSLRSSQMSAQENFVLRKSPNHKLHPSKEDYRTPPQSGMLNSEPNLSKQFGNINEMTKELDTLLESIEAEGGFRDACTIYHKSSVEALEQGLRTHSDKCRVWKRIMDERLGVIQNLLDKTVQVLARKIYMEGIVKQASDTQYWDLWNRQKLSSEFELKRRHILQMNQDLTNQLIELERHFNSVEVNKFGENGGGHVVQRAFQSRVGPSRQIQSLHSLHSTTSSLSAAAEQLSECLSKQMAVLSIESPVKRKNVKKELFETIGIPYDSSFSSPDAAKVSDTTSSKKLLLSSGSAAAKDQSGRNQLSAMKSYEPETARRRRDSLDRSWASFEPSRTTVKRILLPECQKESMSGSSFSMNKQHSSSRVLDGSAAACPPDRTNPLTFFYSSPNKGIQDTSTKQASKSTNQFTCANQLPAPSQTVGIKSPTLQRHNNSALSSLPASQFSPVTEKDQTRETSDMATEISFSGMTYKPGSVPIKEAKSTLQSETNRHQKPLTPTMLSTQALSLPKKSSGISDSSSKETMVTSYIIGTNKDKALTTKSSLFESEEKHDSPSSSTFNVLAAPSLTRQVQLDAPVGRSQPGENVLLSPKFPVSASAPSSPMINSTTAPPPSSLSTPTVPTSLSSVQLSRPFTTSNSSGDPNQAVSTSSSTSTSPITPSGSFSLQASKTLVTSNTPLAFNSEYPKTQPPMDKFSLKTDTDASTQAPPVQSEAPKGEVKSKLEASRIAGATVEISTSLASGSQPSFSNMANPTLNVSLNAQPEQPSAARVLFPTPLSTSGSTADEKNESLDVAVTEEDEMEEEAPESNTAELTLGSLGGFGIGSTPNPAAPKSNPFGNAVSSPKSSAFNMTIPSEVPFRPASFSFQSPHSSQPSQPMSSTAFSGGFSTVTNAQAPTQTGFGQPAQIGSGQQALGSVLGAFGQSRQLGTGLPGAGFASPSGFGGGFPGTSSSGGFSNASPGGGFAGVASTAGGFAGLASASGGFAGAASGVVGFAGGGFGAFSSQGGTGFSAFNGSTGGTGKPSELFTQMRR</sequence>
<dbReference type="OrthoDB" id="248320at2759"/>
<feature type="region of interest" description="Disordered" evidence="1">
    <location>
        <begin position="1605"/>
        <end position="1648"/>
    </location>
</feature>
<feature type="region of interest" description="Disordered" evidence="1">
    <location>
        <begin position="1421"/>
        <end position="1464"/>
    </location>
</feature>
<dbReference type="InterPro" id="IPR044694">
    <property type="entry name" value="NUP214"/>
</dbReference>
<feature type="compositionally biased region" description="Polar residues" evidence="1">
    <location>
        <begin position="1370"/>
        <end position="1388"/>
    </location>
</feature>
<feature type="compositionally biased region" description="Low complexity" evidence="1">
    <location>
        <begin position="648"/>
        <end position="661"/>
    </location>
</feature>
<feature type="region of interest" description="Disordered" evidence="1">
    <location>
        <begin position="1176"/>
        <end position="1199"/>
    </location>
</feature>
<dbReference type="Proteomes" id="UP000327013">
    <property type="component" value="Chromosome 4"/>
</dbReference>
<name>A0A660KNA4_9ROSI</name>
<feature type="region of interest" description="Disordered" evidence="1">
    <location>
        <begin position="1319"/>
        <end position="1405"/>
    </location>
</feature>
<dbReference type="GO" id="GO:0006405">
    <property type="term" value="P:RNA export from nucleus"/>
    <property type="evidence" value="ECO:0007669"/>
    <property type="project" value="InterPro"/>
</dbReference>
<feature type="region of interest" description="Disordered" evidence="1">
    <location>
        <begin position="1031"/>
        <end position="1066"/>
    </location>
</feature>
<dbReference type="PANTHER" id="PTHR34418">
    <property type="entry name" value="NUCLEAR PORE COMPLEX PROTEIN NUP214 ISOFORM X1"/>
    <property type="match status" value="1"/>
</dbReference>
<feature type="compositionally biased region" description="Polar residues" evidence="1">
    <location>
        <begin position="713"/>
        <end position="722"/>
    </location>
</feature>
<feature type="compositionally biased region" description="Acidic residues" evidence="1">
    <location>
        <begin position="1538"/>
        <end position="1547"/>
    </location>
</feature>
<evidence type="ECO:0000256" key="1">
    <source>
        <dbReference type="SAM" id="MobiDB-lite"/>
    </source>
</evidence>
<feature type="region of interest" description="Disordered" evidence="1">
    <location>
        <begin position="491"/>
        <end position="517"/>
    </location>
</feature>
<feature type="compositionally biased region" description="Low complexity" evidence="1">
    <location>
        <begin position="1356"/>
        <end position="1369"/>
    </location>
</feature>
<feature type="compositionally biased region" description="Low complexity" evidence="1">
    <location>
        <begin position="1605"/>
        <end position="1621"/>
    </location>
</feature>
<evidence type="ECO:0000313" key="2">
    <source>
        <dbReference type="EMBL" id="KAE8036898.1"/>
    </source>
</evidence>
<dbReference type="GO" id="GO:0017056">
    <property type="term" value="F:structural constituent of nuclear pore"/>
    <property type="evidence" value="ECO:0007669"/>
    <property type="project" value="InterPro"/>
</dbReference>
<proteinExistence type="predicted"/>
<dbReference type="EMBL" id="CM017324">
    <property type="protein sequence ID" value="KAE8036898.1"/>
    <property type="molecule type" value="Genomic_DNA"/>
</dbReference>
<feature type="compositionally biased region" description="Polar residues" evidence="1">
    <location>
        <begin position="1622"/>
        <end position="1648"/>
    </location>
</feature>
<feature type="region of interest" description="Disordered" evidence="1">
    <location>
        <begin position="760"/>
        <end position="790"/>
    </location>
</feature>
<evidence type="ECO:0008006" key="4">
    <source>
        <dbReference type="Google" id="ProtNLM"/>
    </source>
</evidence>
<feature type="region of interest" description="Disordered" evidence="1">
    <location>
        <begin position="710"/>
        <end position="738"/>
    </location>
</feature>
<feature type="region of interest" description="Disordered" evidence="1">
    <location>
        <begin position="1538"/>
        <end position="1585"/>
    </location>
</feature>
<feature type="compositionally biased region" description="Polar residues" evidence="1">
    <location>
        <begin position="672"/>
        <end position="689"/>
    </location>
</feature>
<reference evidence="2 3" key="1">
    <citation type="submission" date="2019-06" db="EMBL/GenBank/DDBJ databases">
        <title>A chromosomal-level reference genome of Carpinus fangiana (Coryloideae, Betulaceae).</title>
        <authorList>
            <person name="Yang X."/>
            <person name="Wang Z."/>
            <person name="Zhang L."/>
            <person name="Hao G."/>
            <person name="Liu J."/>
            <person name="Yang Y."/>
        </authorList>
    </citation>
    <scope>NUCLEOTIDE SEQUENCE [LARGE SCALE GENOMIC DNA]</scope>
    <source>
        <strain evidence="2">Cfa_2016G</strain>
        <tissue evidence="2">Leaf</tissue>
    </source>
</reference>
<keyword evidence="3" id="KW-1185">Reference proteome</keyword>
<accession>A0A660KNA4</accession>
<evidence type="ECO:0000313" key="3">
    <source>
        <dbReference type="Proteomes" id="UP000327013"/>
    </source>
</evidence>
<dbReference type="PANTHER" id="PTHR34418:SF3">
    <property type="entry name" value="NUCLEAR PORE COMPLEX PROTEIN NUP214"/>
    <property type="match status" value="1"/>
</dbReference>
<feature type="compositionally biased region" description="Basic and acidic residues" evidence="1">
    <location>
        <begin position="1054"/>
        <end position="1066"/>
    </location>
</feature>
<feature type="region of interest" description="Disordered" evidence="1">
    <location>
        <begin position="1223"/>
        <end position="1264"/>
    </location>
</feature>
<protein>
    <recommendedName>
        <fullName evidence="4">Nuclear pore complex protein NUP214</fullName>
    </recommendedName>
</protein>
<gene>
    <name evidence="2" type="ORF">FH972_009530</name>
</gene>
<feature type="compositionally biased region" description="Basic and acidic residues" evidence="1">
    <location>
        <begin position="505"/>
        <end position="515"/>
    </location>
</feature>
<organism evidence="2 3">
    <name type="scientific">Carpinus fangiana</name>
    <dbReference type="NCBI Taxonomy" id="176857"/>
    <lineage>
        <taxon>Eukaryota</taxon>
        <taxon>Viridiplantae</taxon>
        <taxon>Streptophyta</taxon>
        <taxon>Embryophyta</taxon>
        <taxon>Tracheophyta</taxon>
        <taxon>Spermatophyta</taxon>
        <taxon>Magnoliopsida</taxon>
        <taxon>eudicotyledons</taxon>
        <taxon>Gunneridae</taxon>
        <taxon>Pentapetalae</taxon>
        <taxon>rosids</taxon>
        <taxon>fabids</taxon>
        <taxon>Fagales</taxon>
        <taxon>Betulaceae</taxon>
        <taxon>Carpinus</taxon>
    </lineage>
</organism>
<feature type="region of interest" description="Disordered" evidence="1">
    <location>
        <begin position="647"/>
        <end position="689"/>
    </location>
</feature>
<feature type="region of interest" description="Disordered" evidence="1">
    <location>
        <begin position="611"/>
        <end position="631"/>
    </location>
</feature>
<feature type="compositionally biased region" description="Low complexity" evidence="1">
    <location>
        <begin position="1389"/>
        <end position="1405"/>
    </location>
</feature>
<feature type="compositionally biased region" description="Low complexity" evidence="1">
    <location>
        <begin position="1031"/>
        <end position="1040"/>
    </location>
</feature>
<feature type="compositionally biased region" description="Low complexity" evidence="1">
    <location>
        <begin position="1249"/>
        <end position="1260"/>
    </location>
</feature>
<dbReference type="SUPFAM" id="SSF117289">
    <property type="entry name" value="Nucleoporin domain"/>
    <property type="match status" value="1"/>
</dbReference>